<dbReference type="SUPFAM" id="SSF51735">
    <property type="entry name" value="NAD(P)-binding Rossmann-fold domains"/>
    <property type="match status" value="1"/>
</dbReference>
<keyword evidence="1" id="KW-0521">NADP</keyword>
<reference evidence="4 5" key="1">
    <citation type="submission" date="2016-10" db="EMBL/GenBank/DDBJ databases">
        <authorList>
            <person name="de Groot N.N."/>
        </authorList>
    </citation>
    <scope>NUCLEOTIDE SEQUENCE [LARGE SCALE GENOMIC DNA]</scope>
    <source>
        <strain evidence="4 5">ICMP 14252</strain>
    </source>
</reference>
<evidence type="ECO:0000256" key="2">
    <source>
        <dbReference type="ARBA" id="ARBA00023002"/>
    </source>
</evidence>
<dbReference type="InterPro" id="IPR013154">
    <property type="entry name" value="ADH-like_N"/>
</dbReference>
<dbReference type="InterPro" id="IPR014189">
    <property type="entry name" value="Quinone_OxRdtase_PIG3"/>
</dbReference>
<accession>A0A1H3GTM2</accession>
<dbReference type="Pfam" id="PF00107">
    <property type="entry name" value="ADH_zinc_N"/>
    <property type="match status" value="1"/>
</dbReference>
<sequence length="333" mass="35761">MKAINIREFGAADVLELADVADPEVRPTDLLVRVYAAGVNRADLTHRTGGYGQPNFGDSLIMGLEIAGEVIGKGDRVEGFEIGDRVMGVVGGGAYAELARIDYRMAMPVPAQLDYVHAAAIPEVFVTAHEAMMHLARLKAGDSVLIHAAAGGVGSAAVQLAYATGATVYATTDASKLARVEHLGADIAIDYKTQDFAEVIADKTKGTGVDIVIDFVGEPYFARNIACLTKGGRLIQVGILGGGGKVNVELEHILYRHLQIIGTVMKSRTQPEKHGMIKRFREHWLDRFEGAGSLEPVVDSTFPLSRAADAHRRMESSENVGKIILTMQPEDIV</sequence>
<dbReference type="Pfam" id="PF08240">
    <property type="entry name" value="ADH_N"/>
    <property type="match status" value="1"/>
</dbReference>
<dbReference type="InterPro" id="IPR013149">
    <property type="entry name" value="ADH-like_C"/>
</dbReference>
<keyword evidence="2" id="KW-0560">Oxidoreductase</keyword>
<dbReference type="GO" id="GO:0070402">
    <property type="term" value="F:NADPH binding"/>
    <property type="evidence" value="ECO:0007669"/>
    <property type="project" value="TreeGrafter"/>
</dbReference>
<dbReference type="SUPFAM" id="SSF50129">
    <property type="entry name" value="GroES-like"/>
    <property type="match status" value="1"/>
</dbReference>
<feature type="domain" description="Enoyl reductase (ER)" evidence="3">
    <location>
        <begin position="10"/>
        <end position="325"/>
    </location>
</feature>
<evidence type="ECO:0000313" key="4">
    <source>
        <dbReference type="EMBL" id="SDY05689.1"/>
    </source>
</evidence>
<dbReference type="GO" id="GO:0016651">
    <property type="term" value="F:oxidoreductase activity, acting on NAD(P)H"/>
    <property type="evidence" value="ECO:0007669"/>
    <property type="project" value="TreeGrafter"/>
</dbReference>
<dbReference type="Gene3D" id="3.90.180.10">
    <property type="entry name" value="Medium-chain alcohol dehydrogenases, catalytic domain"/>
    <property type="match status" value="1"/>
</dbReference>
<dbReference type="EMBL" id="FNOX01000002">
    <property type="protein sequence ID" value="SDY05689.1"/>
    <property type="molecule type" value="Genomic_DNA"/>
</dbReference>
<organism evidence="4 5">
    <name type="scientific">Pseudomonas salomonii</name>
    <dbReference type="NCBI Taxonomy" id="191391"/>
    <lineage>
        <taxon>Bacteria</taxon>
        <taxon>Pseudomonadati</taxon>
        <taxon>Pseudomonadota</taxon>
        <taxon>Gammaproteobacteria</taxon>
        <taxon>Pseudomonadales</taxon>
        <taxon>Pseudomonadaceae</taxon>
        <taxon>Pseudomonas</taxon>
    </lineage>
</organism>
<dbReference type="RefSeq" id="WP_069787850.1">
    <property type="nucleotide sequence ID" value="NZ_FNOX01000002.1"/>
</dbReference>
<name>A0A1H3GTM2_9PSED</name>
<dbReference type="Proteomes" id="UP000182902">
    <property type="component" value="Unassembled WGS sequence"/>
</dbReference>
<dbReference type="SMART" id="SM00829">
    <property type="entry name" value="PKS_ER"/>
    <property type="match status" value="1"/>
</dbReference>
<dbReference type="NCBIfam" id="TIGR02824">
    <property type="entry name" value="quinone_pig3"/>
    <property type="match status" value="1"/>
</dbReference>
<gene>
    <name evidence="4" type="ORF">SAMN05216247_102535</name>
</gene>
<dbReference type="PANTHER" id="PTHR48106">
    <property type="entry name" value="QUINONE OXIDOREDUCTASE PIG3-RELATED"/>
    <property type="match status" value="1"/>
</dbReference>
<dbReference type="CDD" id="cd05276">
    <property type="entry name" value="p53_inducible_oxidoreductase"/>
    <property type="match status" value="1"/>
</dbReference>
<dbReference type="InterPro" id="IPR020843">
    <property type="entry name" value="ER"/>
</dbReference>
<dbReference type="PANTHER" id="PTHR48106:SF18">
    <property type="entry name" value="QUINONE OXIDOREDUCTASE PIG3"/>
    <property type="match status" value="1"/>
</dbReference>
<dbReference type="AlphaFoldDB" id="A0A1H3GTM2"/>
<proteinExistence type="predicted"/>
<evidence type="ECO:0000256" key="1">
    <source>
        <dbReference type="ARBA" id="ARBA00022857"/>
    </source>
</evidence>
<evidence type="ECO:0000313" key="5">
    <source>
        <dbReference type="Proteomes" id="UP000182902"/>
    </source>
</evidence>
<dbReference type="InterPro" id="IPR011032">
    <property type="entry name" value="GroES-like_sf"/>
</dbReference>
<evidence type="ECO:0000259" key="3">
    <source>
        <dbReference type="SMART" id="SM00829"/>
    </source>
</evidence>
<dbReference type="InterPro" id="IPR036291">
    <property type="entry name" value="NAD(P)-bd_dom_sf"/>
</dbReference>
<protein>
    <submittedName>
        <fullName evidence="4">Putative NAD(P)H quinone oxidoreductase, PIG3 family</fullName>
    </submittedName>
</protein>
<dbReference type="Gene3D" id="3.40.50.720">
    <property type="entry name" value="NAD(P)-binding Rossmann-like Domain"/>
    <property type="match status" value="1"/>
</dbReference>